<dbReference type="Gramene" id="MELO3C031560.2.1">
    <property type="protein sequence ID" value="MELO3C031560.2.1"/>
    <property type="gene ID" value="MELO3C031560.2"/>
</dbReference>
<dbReference type="EnsemblPlants" id="MELO3C031560.2.1">
    <property type="protein sequence ID" value="MELO3C031560.2.1"/>
    <property type="gene ID" value="MELO3C031560.2"/>
</dbReference>
<proteinExistence type="predicted"/>
<reference evidence="1" key="1">
    <citation type="submission" date="2023-03" db="UniProtKB">
        <authorList>
            <consortium name="EnsemblPlants"/>
        </authorList>
    </citation>
    <scope>IDENTIFICATION</scope>
</reference>
<name>A0A9I9EBR2_CUCME</name>
<sequence length="60" mass="6846">MHLPSYLPFSVTCGHRPSVHHSLQPPPLKCTNLEFLFLAISPESHFPFALPLVFEEEKCK</sequence>
<accession>A0A9I9EBR2</accession>
<dbReference type="AlphaFoldDB" id="A0A9I9EBR2"/>
<protein>
    <submittedName>
        <fullName evidence="1">Uncharacterized protein</fullName>
    </submittedName>
</protein>
<evidence type="ECO:0000313" key="1">
    <source>
        <dbReference type="EnsemblPlants" id="MELO3C031560.2.1"/>
    </source>
</evidence>
<organism evidence="1">
    <name type="scientific">Cucumis melo</name>
    <name type="common">Muskmelon</name>
    <dbReference type="NCBI Taxonomy" id="3656"/>
    <lineage>
        <taxon>Eukaryota</taxon>
        <taxon>Viridiplantae</taxon>
        <taxon>Streptophyta</taxon>
        <taxon>Embryophyta</taxon>
        <taxon>Tracheophyta</taxon>
        <taxon>Spermatophyta</taxon>
        <taxon>Magnoliopsida</taxon>
        <taxon>eudicotyledons</taxon>
        <taxon>Gunneridae</taxon>
        <taxon>Pentapetalae</taxon>
        <taxon>rosids</taxon>
        <taxon>fabids</taxon>
        <taxon>Cucurbitales</taxon>
        <taxon>Cucurbitaceae</taxon>
        <taxon>Benincaseae</taxon>
        <taxon>Cucumis</taxon>
    </lineage>
</organism>